<name>A0ABM7PH68_9BACT</name>
<evidence type="ECO:0000256" key="1">
    <source>
        <dbReference type="ARBA" id="ARBA00009477"/>
    </source>
</evidence>
<dbReference type="SUPFAM" id="SSF111369">
    <property type="entry name" value="HlyD-like secretion proteins"/>
    <property type="match status" value="1"/>
</dbReference>
<evidence type="ECO:0000259" key="4">
    <source>
        <dbReference type="Pfam" id="PF25917"/>
    </source>
</evidence>
<dbReference type="Gene3D" id="2.40.30.170">
    <property type="match status" value="1"/>
</dbReference>
<dbReference type="Pfam" id="PF25917">
    <property type="entry name" value="BSH_RND"/>
    <property type="match status" value="1"/>
</dbReference>
<gene>
    <name evidence="5" type="ORF">DSLASN_23280</name>
</gene>
<dbReference type="InterPro" id="IPR058624">
    <property type="entry name" value="MdtA-like_HH"/>
</dbReference>
<organism evidence="5 6">
    <name type="scientific">Desulfoluna limicola</name>
    <dbReference type="NCBI Taxonomy" id="2810562"/>
    <lineage>
        <taxon>Bacteria</taxon>
        <taxon>Pseudomonadati</taxon>
        <taxon>Thermodesulfobacteriota</taxon>
        <taxon>Desulfobacteria</taxon>
        <taxon>Desulfobacterales</taxon>
        <taxon>Desulfolunaceae</taxon>
        <taxon>Desulfoluna</taxon>
    </lineage>
</organism>
<feature type="domain" description="Multidrug resistance protein MdtA-like alpha-helical hairpin" evidence="3">
    <location>
        <begin position="91"/>
        <end position="136"/>
    </location>
</feature>
<keyword evidence="2" id="KW-0175">Coiled coil</keyword>
<evidence type="ECO:0000313" key="5">
    <source>
        <dbReference type="EMBL" id="BCS96696.1"/>
    </source>
</evidence>
<dbReference type="Gene3D" id="2.40.420.20">
    <property type="match status" value="1"/>
</dbReference>
<reference evidence="5 6" key="1">
    <citation type="submission" date="2021-02" db="EMBL/GenBank/DDBJ databases">
        <title>Complete genome of Desulfoluna sp. strain ASN36.</title>
        <authorList>
            <person name="Takahashi A."/>
            <person name="Kojima H."/>
            <person name="Fukui M."/>
        </authorList>
    </citation>
    <scope>NUCLEOTIDE SEQUENCE [LARGE SCALE GENOMIC DNA]</scope>
    <source>
        <strain evidence="5 6">ASN36</strain>
    </source>
</reference>
<dbReference type="PANTHER" id="PTHR30469:SF38">
    <property type="entry name" value="HLYD FAMILY SECRETION PROTEIN"/>
    <property type="match status" value="1"/>
</dbReference>
<dbReference type="PANTHER" id="PTHR30469">
    <property type="entry name" value="MULTIDRUG RESISTANCE PROTEIN MDTA"/>
    <property type="match status" value="1"/>
</dbReference>
<sequence length="347" mass="37384">MTLITMLAMPILAHAEGPAQPPARVVTSQVQQKTIAKTLNVMGTLQFDRISALSPQVSGQVESVHVMEGDRVEKGAPLFRLNLDFVQNEIDTIKTQITQVEVRLAKANKDLSRYETLFQQHAASEQEYDNMRLSMEDLAIQKATLEETLELANLKKAKSVIRAPFAGVILEKNADEGNWVSPGGQLCLIGSMEDLYVKVPMAENLLVFAKKGDEVSVSITALSITTQGIINGFIPVADPTTKNIFVKVKLPKMKTAVLNMSATVSMPASDKQEMVLIPRDSLVTVNGQTMVYTIKEGAAEPLSVTVLAYVGEAAGIAAGSVNPGMPVVSDGNDRLRPGQPVTVIGTN</sequence>
<dbReference type="Pfam" id="PF25876">
    <property type="entry name" value="HH_MFP_RND"/>
    <property type="match status" value="1"/>
</dbReference>
<evidence type="ECO:0000256" key="2">
    <source>
        <dbReference type="SAM" id="Coils"/>
    </source>
</evidence>
<dbReference type="InterPro" id="IPR058625">
    <property type="entry name" value="MdtA-like_BSH"/>
</dbReference>
<feature type="coiled-coil region" evidence="2">
    <location>
        <begin position="83"/>
        <end position="155"/>
    </location>
</feature>
<proteinExistence type="inferred from homology"/>
<accession>A0ABM7PH68</accession>
<keyword evidence="6" id="KW-1185">Reference proteome</keyword>
<dbReference type="Gene3D" id="2.40.50.100">
    <property type="match status" value="1"/>
</dbReference>
<dbReference type="InterPro" id="IPR006143">
    <property type="entry name" value="RND_pump_MFP"/>
</dbReference>
<dbReference type="NCBIfam" id="TIGR01730">
    <property type="entry name" value="RND_mfp"/>
    <property type="match status" value="1"/>
</dbReference>
<evidence type="ECO:0000259" key="3">
    <source>
        <dbReference type="Pfam" id="PF25876"/>
    </source>
</evidence>
<dbReference type="Proteomes" id="UP001320148">
    <property type="component" value="Chromosome"/>
</dbReference>
<dbReference type="EMBL" id="AP024488">
    <property type="protein sequence ID" value="BCS96696.1"/>
    <property type="molecule type" value="Genomic_DNA"/>
</dbReference>
<evidence type="ECO:0000313" key="6">
    <source>
        <dbReference type="Proteomes" id="UP001320148"/>
    </source>
</evidence>
<dbReference type="Gene3D" id="1.10.287.470">
    <property type="entry name" value="Helix hairpin bin"/>
    <property type="match status" value="1"/>
</dbReference>
<protein>
    <submittedName>
        <fullName evidence="5">Acriflavin resistance protein</fullName>
    </submittedName>
</protein>
<comment type="similarity">
    <text evidence="1">Belongs to the membrane fusion protein (MFP) (TC 8.A.1) family.</text>
</comment>
<feature type="domain" description="Multidrug resistance protein MdtA-like barrel-sandwich hybrid" evidence="4">
    <location>
        <begin position="52"/>
        <end position="186"/>
    </location>
</feature>